<keyword evidence="2" id="KW-1185">Reference proteome</keyword>
<dbReference type="AlphaFoldDB" id="A0A1W6MZ42"/>
<dbReference type="STRING" id="655015.B1812_19080"/>
<sequence>MALISEGRFVEDSWRRLADEENVPQGGKCIVSEGRLAEAASALPPDAPLGVFLANTADPAKLAPYLSRLALIAIAFPATGDGRGFSLAQLIRRAGFAGELRASGRLIADQATHALRCGFDTIEIASDIAARQDAAQWSVAASTYGAFYQQGYGNREAILEQRRKARA</sequence>
<protein>
    <recommendedName>
        <fullName evidence="3">Oxidoreductase</fullName>
    </recommendedName>
</protein>
<evidence type="ECO:0000313" key="1">
    <source>
        <dbReference type="EMBL" id="ARN82838.1"/>
    </source>
</evidence>
<reference evidence="1 2" key="1">
    <citation type="submission" date="2017-02" db="EMBL/GenBank/DDBJ databases">
        <authorList>
            <person name="Peterson S.W."/>
        </authorList>
    </citation>
    <scope>NUCLEOTIDE SEQUENCE [LARGE SCALE GENOMIC DNA]</scope>
    <source>
        <strain evidence="1 2">S285</strain>
    </source>
</reference>
<dbReference type="PIRSF" id="PIRSF030820">
    <property type="entry name" value="UCP030820"/>
    <property type="match status" value="1"/>
</dbReference>
<dbReference type="KEGG" id="mbry:B1812_19080"/>
<proteinExistence type="predicted"/>
<dbReference type="InterPro" id="IPR008318">
    <property type="entry name" value="UCP030820"/>
</dbReference>
<gene>
    <name evidence="1" type="ORF">B1812_19080</name>
</gene>
<evidence type="ECO:0008006" key="3">
    <source>
        <dbReference type="Google" id="ProtNLM"/>
    </source>
</evidence>
<dbReference type="Pfam" id="PF06073">
    <property type="entry name" value="DUF934"/>
    <property type="match status" value="1"/>
</dbReference>
<dbReference type="EMBL" id="CP019948">
    <property type="protein sequence ID" value="ARN82838.1"/>
    <property type="molecule type" value="Genomic_DNA"/>
</dbReference>
<dbReference type="OrthoDB" id="9800421at2"/>
<dbReference type="RefSeq" id="WP_085772975.1">
    <property type="nucleotide sequence ID" value="NZ_AP027149.1"/>
</dbReference>
<evidence type="ECO:0000313" key="2">
    <source>
        <dbReference type="Proteomes" id="UP000193978"/>
    </source>
</evidence>
<accession>A0A1W6MZ42</accession>
<name>A0A1W6MZ42_9HYPH</name>
<organism evidence="1 2">
    <name type="scientific">Methylocystis bryophila</name>
    <dbReference type="NCBI Taxonomy" id="655015"/>
    <lineage>
        <taxon>Bacteria</taxon>
        <taxon>Pseudomonadati</taxon>
        <taxon>Pseudomonadota</taxon>
        <taxon>Alphaproteobacteria</taxon>
        <taxon>Hyphomicrobiales</taxon>
        <taxon>Methylocystaceae</taxon>
        <taxon>Methylocystis</taxon>
    </lineage>
</organism>
<dbReference type="Proteomes" id="UP000193978">
    <property type="component" value="Chromosome"/>
</dbReference>